<keyword evidence="1" id="KW-0732">Signal</keyword>
<proteinExistence type="predicted"/>
<reference evidence="2" key="2">
    <citation type="submission" date="2023-01" db="EMBL/GenBank/DDBJ databases">
        <authorList>
            <person name="Sun Q."/>
            <person name="Evtushenko L."/>
        </authorList>
    </citation>
    <scope>NUCLEOTIDE SEQUENCE</scope>
    <source>
        <strain evidence="2">VKM Ac-1321</strain>
    </source>
</reference>
<feature type="signal peptide" evidence="1">
    <location>
        <begin position="1"/>
        <end position="26"/>
    </location>
</feature>
<organism evidence="2 3">
    <name type="scientific">Dactylosporangium matsuzakiense</name>
    <dbReference type="NCBI Taxonomy" id="53360"/>
    <lineage>
        <taxon>Bacteria</taxon>
        <taxon>Bacillati</taxon>
        <taxon>Actinomycetota</taxon>
        <taxon>Actinomycetes</taxon>
        <taxon>Micromonosporales</taxon>
        <taxon>Micromonosporaceae</taxon>
        <taxon>Dactylosporangium</taxon>
    </lineage>
</organism>
<reference evidence="2" key="1">
    <citation type="journal article" date="2014" name="Int. J. Syst. Evol. Microbiol.">
        <title>Complete genome sequence of Corynebacterium casei LMG S-19264T (=DSM 44701T), isolated from a smear-ripened cheese.</title>
        <authorList>
            <consortium name="US DOE Joint Genome Institute (JGI-PGF)"/>
            <person name="Walter F."/>
            <person name="Albersmeier A."/>
            <person name="Kalinowski J."/>
            <person name="Ruckert C."/>
        </authorList>
    </citation>
    <scope>NUCLEOTIDE SEQUENCE</scope>
    <source>
        <strain evidence="2">VKM Ac-1321</strain>
    </source>
</reference>
<evidence type="ECO:0000313" key="2">
    <source>
        <dbReference type="EMBL" id="GLL05272.1"/>
    </source>
</evidence>
<name>A0A9W6KQ98_9ACTN</name>
<dbReference type="RefSeq" id="WP_261959899.1">
    <property type="nucleotide sequence ID" value="NZ_BAAAXA010000001.1"/>
</dbReference>
<gene>
    <name evidence="2" type="ORF">GCM10017581_070190</name>
</gene>
<accession>A0A9W6KQ98</accession>
<dbReference type="EMBL" id="BSFP01000055">
    <property type="protein sequence ID" value="GLL05272.1"/>
    <property type="molecule type" value="Genomic_DNA"/>
</dbReference>
<evidence type="ECO:0000313" key="3">
    <source>
        <dbReference type="Proteomes" id="UP001143480"/>
    </source>
</evidence>
<comment type="caution">
    <text evidence="2">The sequence shown here is derived from an EMBL/GenBank/DDBJ whole genome shotgun (WGS) entry which is preliminary data.</text>
</comment>
<protein>
    <submittedName>
        <fullName evidence="2">Uncharacterized protein</fullName>
    </submittedName>
</protein>
<dbReference type="AlphaFoldDB" id="A0A9W6KQ98"/>
<sequence length="390" mass="40201">MRPPILPAAMAAIAAAVIAVPSAAGAAGTGTVWSVVKSVNVTTGTFAHNELVSVSALSDTDVWAAGFSNTSNSSHNDRPLIEHWNGTAWTVTPAGAANVMLRGISADATDDAWAVGESFDGQALLAEHWNGVAWSGVALPVPPDSLRASIQGVTALSPANAWAVGWYSNSSLNLPLIEHWNGSTWSVVPNVPRQVAESNFLHAVTAVSADDIWAVGEYFQGGSATLLLHWNGTAWSVVKPAQLGTGESNAFPVAVSAVAADDVWATGQRSRTGDDGVTHAEPYAIHWNGTQWTDVDTPLPTTPTSAFAFTGVAAVAGNDVWTVGIDGSGAFAEHWDGTAWTRAALPALGTAGSALFGVARSGPSSLWAVGDNHPKSGLSTQTLTLHTTQG</sequence>
<keyword evidence="3" id="KW-1185">Reference proteome</keyword>
<evidence type="ECO:0000256" key="1">
    <source>
        <dbReference type="SAM" id="SignalP"/>
    </source>
</evidence>
<feature type="chain" id="PRO_5040922262" evidence="1">
    <location>
        <begin position="27"/>
        <end position="390"/>
    </location>
</feature>
<dbReference type="Proteomes" id="UP001143480">
    <property type="component" value="Unassembled WGS sequence"/>
</dbReference>